<dbReference type="WBParaSite" id="Csp11.Scaffold629.g14008.t1">
    <property type="protein sequence ID" value="Csp11.Scaffold629.g14008.t1"/>
    <property type="gene ID" value="Csp11.Scaffold629.g14008"/>
</dbReference>
<keyword evidence="1" id="KW-0472">Membrane</keyword>
<evidence type="ECO:0000313" key="3">
    <source>
        <dbReference type="WBParaSite" id="Csp11.Scaffold629.g14008.t1"/>
    </source>
</evidence>
<name>A0A1I7U1V6_9PELO</name>
<accession>A0A1I7U1V6</accession>
<keyword evidence="1" id="KW-0812">Transmembrane</keyword>
<dbReference type="eggNOG" id="ENOG502TIEN">
    <property type="taxonomic scope" value="Eukaryota"/>
</dbReference>
<dbReference type="AlphaFoldDB" id="A0A1I7U1V6"/>
<evidence type="ECO:0000256" key="1">
    <source>
        <dbReference type="SAM" id="Phobius"/>
    </source>
</evidence>
<keyword evidence="1" id="KW-1133">Transmembrane helix</keyword>
<dbReference type="STRING" id="1561998.A0A1I7U1V6"/>
<feature type="transmembrane region" description="Helical" evidence="1">
    <location>
        <begin position="101"/>
        <end position="122"/>
    </location>
</feature>
<evidence type="ECO:0000313" key="2">
    <source>
        <dbReference type="Proteomes" id="UP000095282"/>
    </source>
</evidence>
<keyword evidence="2" id="KW-1185">Reference proteome</keyword>
<protein>
    <submittedName>
        <fullName evidence="3">MARVEL domain-containing protein</fullName>
    </submittedName>
</protein>
<organism evidence="2 3">
    <name type="scientific">Caenorhabditis tropicalis</name>
    <dbReference type="NCBI Taxonomy" id="1561998"/>
    <lineage>
        <taxon>Eukaryota</taxon>
        <taxon>Metazoa</taxon>
        <taxon>Ecdysozoa</taxon>
        <taxon>Nematoda</taxon>
        <taxon>Chromadorea</taxon>
        <taxon>Rhabditida</taxon>
        <taxon>Rhabditina</taxon>
        <taxon>Rhabditomorpha</taxon>
        <taxon>Rhabditoidea</taxon>
        <taxon>Rhabditidae</taxon>
        <taxon>Peloderinae</taxon>
        <taxon>Caenorhabditis</taxon>
    </lineage>
</organism>
<dbReference type="Proteomes" id="UP000095282">
    <property type="component" value="Unplaced"/>
</dbReference>
<feature type="transmembrane region" description="Helical" evidence="1">
    <location>
        <begin position="21"/>
        <end position="39"/>
    </location>
</feature>
<sequence>MMRFMNDYEKMNNDRDMEFSLLFFLTLEVVITVTGYYTMELTGLFNNNVTEWFYSMWILNILAATILFMYTNGSNFVVYRVGFRMIHMIAIVYVFCVYGEMAVSVGVIAFCSLELFVLIAGVSTGEMAYPGKWISGVMWQETVQPIETARSSYPVYSLEMDLSNTVNDDFSDDLFDYYTAFEDEISADESKPKHRGTYIV</sequence>
<proteinExistence type="predicted"/>
<feature type="transmembrane region" description="Helical" evidence="1">
    <location>
        <begin position="51"/>
        <end position="70"/>
    </location>
</feature>
<reference evidence="3" key="1">
    <citation type="submission" date="2016-11" db="UniProtKB">
        <authorList>
            <consortium name="WormBaseParasite"/>
        </authorList>
    </citation>
    <scope>IDENTIFICATION</scope>
</reference>